<keyword evidence="13" id="KW-0966">Cell projection</keyword>
<proteinExistence type="inferred from homology"/>
<evidence type="ECO:0000256" key="1">
    <source>
        <dbReference type="ARBA" id="ARBA00004151"/>
    </source>
</evidence>
<feature type="signal peptide" evidence="22">
    <location>
        <begin position="1"/>
        <end position="25"/>
    </location>
</feature>
<feature type="domain" description="Lysosome-associated membrane glycoprotein 2-like luminal" evidence="23">
    <location>
        <begin position="591"/>
        <end position="741"/>
    </location>
</feature>
<evidence type="ECO:0000259" key="23">
    <source>
        <dbReference type="Pfam" id="PF01299"/>
    </source>
</evidence>
<accession>A0AAW0ZDP5</accession>
<dbReference type="GO" id="GO:0031902">
    <property type="term" value="C:late endosome membrane"/>
    <property type="evidence" value="ECO:0007669"/>
    <property type="project" value="TreeGrafter"/>
</dbReference>
<evidence type="ECO:0000256" key="16">
    <source>
        <dbReference type="ARBA" id="ARBA00053950"/>
    </source>
</evidence>
<keyword evidence="8" id="KW-0967">Endosome</keyword>
<evidence type="ECO:0000256" key="4">
    <source>
        <dbReference type="ARBA" id="ARBA00004279"/>
    </source>
</evidence>
<dbReference type="PANTHER" id="PTHR11506">
    <property type="entry name" value="LYSOSOME-ASSOCIATED MEMBRANE GLYCOPROTEIN"/>
    <property type="match status" value="1"/>
</dbReference>
<evidence type="ECO:0000256" key="19">
    <source>
        <dbReference type="ARBA" id="ARBA00076257"/>
    </source>
</evidence>
<comment type="similarity">
    <text evidence="5 20">Belongs to the LAMP family.</text>
</comment>
<evidence type="ECO:0000256" key="5">
    <source>
        <dbReference type="ARBA" id="ARBA00009644"/>
    </source>
</evidence>
<evidence type="ECO:0000256" key="15">
    <source>
        <dbReference type="ARBA" id="ARBA00029428"/>
    </source>
</evidence>
<evidence type="ECO:0000256" key="17">
    <source>
        <dbReference type="ARBA" id="ARBA00060492"/>
    </source>
</evidence>
<evidence type="ECO:0000256" key="20">
    <source>
        <dbReference type="PROSITE-ProRule" id="PRU00740"/>
    </source>
</evidence>
<dbReference type="AlphaFoldDB" id="A0AAW0ZDP5"/>
<evidence type="ECO:0000256" key="11">
    <source>
        <dbReference type="ARBA" id="ARBA00023136"/>
    </source>
</evidence>
<dbReference type="GO" id="GO:0072594">
    <property type="term" value="P:establishment of protein localization to organelle"/>
    <property type="evidence" value="ECO:0007669"/>
    <property type="project" value="TreeGrafter"/>
</dbReference>
<evidence type="ECO:0000256" key="10">
    <source>
        <dbReference type="ARBA" id="ARBA00023018"/>
    </source>
</evidence>
<gene>
    <name evidence="24" type="ORF">QLX08_010174</name>
</gene>
<evidence type="ECO:0000256" key="8">
    <source>
        <dbReference type="ARBA" id="ARBA00022753"/>
    </source>
</evidence>
<sequence length="793" mass="88456">MNRRHLKFLFVHTLIVIALLHAINGSELATRSENQIATFGTEEKANFTYVLTSVTTKPCILANMIITIKVPYKTQDKVDYKSLVVPDRNVTIDGHCSGVISYMNIIWNATDEKNNSIKFTFINDHTYFSLFSTDLNIYRDKKHFENTTDKEQWFRATSDVDLRLFVTPVENGIHKCSNKTLNFKKGEVIMQNVSLIAFNRNDNFTLRQEVQCPKEQQKSETFPYVLKDANNKACAMARMSILLTVPFKTKKSETGIANIDLSKYKINVDGDCQDTVTMMTLTWPSGDSSAYANKKENKITLSFVKKKTTSELYYVEVQIFTDEENFKDVERVGELISINTRYDASLFPAPVANGVHSCPKQTNVTSSNGNITISDVLLVAFDAETDFATKKVIDCRSILFEDDFAYVIKNKNTGIPCTLANMSITASVKENKERTLSVLTNATATGFCADKYSQMVLSWPVSQKANNVKNSITFHIGQNKTHFFVFQIAATIYPGANDKKKINGASYTGINLFSAAVANGIYHCSNSIFDIELGDIRLTITNVTFIAFYSEENIYSGNLTECKTETSTTTKPTSTPQPTPIPEPKPNVHYNYYVNSTSNVICIAANMSIFIEVPYKTTENKDRKGTLNVPSNASVAGECGDKLSVMKLNWMVNGSKENNTVTVNFEKDDSNYFIRSVNLSVYLDDHNFPNHRDKSYNASTASLNEFSTPLNNVYKCARNTSLTAKDAKIVITNVALIAFNTKQTITSQSVDCVDDDDTSESNAGAIAGGIIGGIIVLVGIISLVVLYRRRRGY</sequence>
<reference evidence="24 25" key="1">
    <citation type="submission" date="2024-05" db="EMBL/GenBank/DDBJ databases">
        <title>The nuclear and mitochondrial genome assemblies of Tetragonisca angustula (Apidae: Meliponini), a tiny yet remarkable pollinator in the Neotropics.</title>
        <authorList>
            <person name="Ferrari R."/>
            <person name="Ricardo P.C."/>
            <person name="Dias F.C."/>
            <person name="Araujo N.S."/>
            <person name="Soares D.O."/>
            <person name="Zhou Q.-S."/>
            <person name="Zhu C.-D."/>
            <person name="Coutinho L."/>
            <person name="Airas M.C."/>
            <person name="Batista T.M."/>
        </authorList>
    </citation>
    <scope>NUCLEOTIDE SEQUENCE [LARGE SCALE GENOMIC DNA]</scope>
    <source>
        <strain evidence="24">ASF017062</strain>
        <tissue evidence="24">Abdomen</tissue>
    </source>
</reference>
<keyword evidence="10" id="KW-0770">Synapse</keyword>
<evidence type="ECO:0000313" key="25">
    <source>
        <dbReference type="Proteomes" id="UP001432146"/>
    </source>
</evidence>
<evidence type="ECO:0000256" key="22">
    <source>
        <dbReference type="SAM" id="SignalP"/>
    </source>
</evidence>
<feature type="transmembrane region" description="Helical" evidence="21">
    <location>
        <begin position="765"/>
        <end position="787"/>
    </location>
</feature>
<evidence type="ECO:0000256" key="2">
    <source>
        <dbReference type="ARBA" id="ARBA00004158"/>
    </source>
</evidence>
<evidence type="ECO:0000256" key="9">
    <source>
        <dbReference type="ARBA" id="ARBA00022989"/>
    </source>
</evidence>
<keyword evidence="14" id="KW-0968">Cytoplasmic vesicle</keyword>
<keyword evidence="6 20" id="KW-0812">Transmembrane</keyword>
<comment type="caution">
    <text evidence="24">The sequence shown here is derived from an EMBL/GenBank/DDBJ whole genome shotgun (WGS) entry which is preliminary data.</text>
</comment>
<dbReference type="Gene3D" id="2.40.160.110">
    <property type="match status" value="4"/>
</dbReference>
<keyword evidence="9 21" id="KW-1133">Transmembrane helix</keyword>
<evidence type="ECO:0000256" key="3">
    <source>
        <dbReference type="ARBA" id="ARBA00004172"/>
    </source>
</evidence>
<comment type="subcellular location">
    <subcellularLocation>
        <location evidence="4">Cell projection</location>
        <location evidence="4">Dendrite</location>
    </subcellularLocation>
    <subcellularLocation>
        <location evidence="17">Cell projection</location>
        <location evidence="17">Growth cone membrane</location>
        <topology evidence="17">Single-pass type I membrane protein</topology>
    </subcellularLocation>
    <subcellularLocation>
        <location evidence="15">Cytoplasmic vesicle</location>
        <location evidence="15">Secretory vesicle</location>
        <location evidence="15">Synaptic vesicle membrane</location>
        <topology evidence="15">Single-pass type I membrane protein</topology>
    </subcellularLocation>
    <subcellularLocation>
        <location evidence="2">Early endosome membrane</location>
        <topology evidence="2">Single-pass type I membrane protein</topology>
    </subcellularLocation>
    <subcellularLocation>
        <location evidence="1">Endoplasmic reticulum-Golgi intermediate compartment membrane</location>
        <topology evidence="1">Single-pass type I membrane protein</topology>
    </subcellularLocation>
    <subcellularLocation>
        <location evidence="20">Membrane</location>
        <topology evidence="20">Single-pass type I membrane protein</topology>
    </subcellularLocation>
    <subcellularLocation>
        <location evidence="3">Recycling endosome</location>
    </subcellularLocation>
</comment>
<keyword evidence="12" id="KW-0325">Glycoprotein</keyword>
<keyword evidence="11 20" id="KW-0472">Membrane</keyword>
<dbReference type="Pfam" id="PF01299">
    <property type="entry name" value="Lamp2-like_luminal"/>
    <property type="match status" value="1"/>
</dbReference>
<evidence type="ECO:0000256" key="18">
    <source>
        <dbReference type="ARBA" id="ARBA00074379"/>
    </source>
</evidence>
<dbReference type="GO" id="GO:0005765">
    <property type="term" value="C:lysosomal membrane"/>
    <property type="evidence" value="ECO:0007669"/>
    <property type="project" value="TreeGrafter"/>
</dbReference>
<evidence type="ECO:0000256" key="6">
    <source>
        <dbReference type="ARBA" id="ARBA00022692"/>
    </source>
</evidence>
<evidence type="ECO:0000256" key="14">
    <source>
        <dbReference type="ARBA" id="ARBA00023329"/>
    </source>
</evidence>
<evidence type="ECO:0000313" key="24">
    <source>
        <dbReference type="EMBL" id="KAK9295531.1"/>
    </source>
</evidence>
<evidence type="ECO:0000256" key="13">
    <source>
        <dbReference type="ARBA" id="ARBA00023273"/>
    </source>
</evidence>
<evidence type="ECO:0000256" key="12">
    <source>
        <dbReference type="ARBA" id="ARBA00023180"/>
    </source>
</evidence>
<evidence type="ECO:0000256" key="7">
    <source>
        <dbReference type="ARBA" id="ARBA00022729"/>
    </source>
</evidence>
<dbReference type="InterPro" id="IPR002000">
    <property type="entry name" value="Lysosome-assoc_membr_glycop"/>
</dbReference>
<dbReference type="Proteomes" id="UP001432146">
    <property type="component" value="Unassembled WGS sequence"/>
</dbReference>
<protein>
    <recommendedName>
        <fullName evidence="18">Lysosome-associated membrane glycoprotein 5</fullName>
    </recommendedName>
    <alternativeName>
        <fullName evidence="19">Lysosome-associated membrane protein 5</fullName>
    </alternativeName>
</protein>
<dbReference type="InterPro" id="IPR048528">
    <property type="entry name" value="Lamp2-like_luminal"/>
</dbReference>
<dbReference type="GO" id="GO:0005886">
    <property type="term" value="C:plasma membrane"/>
    <property type="evidence" value="ECO:0007669"/>
    <property type="project" value="UniProtKB-SubCell"/>
</dbReference>
<evidence type="ECO:0000256" key="21">
    <source>
        <dbReference type="SAM" id="Phobius"/>
    </source>
</evidence>
<comment type="function">
    <text evidence="16">Plays a role in short-term synaptic plasticity in a subset of GABAergic neurons in the brain.</text>
</comment>
<comment type="caution">
    <text evidence="20">Lacks conserved residue(s) required for the propagation of feature annotation.</text>
</comment>
<keyword evidence="25" id="KW-1185">Reference proteome</keyword>
<dbReference type="PROSITE" id="PS51407">
    <property type="entry name" value="LAMP_3"/>
    <property type="match status" value="1"/>
</dbReference>
<dbReference type="PANTHER" id="PTHR11506:SF35">
    <property type="entry name" value="LYSOSOME-ASSOCIATED MEMBRANE GLYCOPROTEIN 5"/>
    <property type="match status" value="1"/>
</dbReference>
<organism evidence="24 25">
    <name type="scientific">Tetragonisca angustula</name>
    <dbReference type="NCBI Taxonomy" id="166442"/>
    <lineage>
        <taxon>Eukaryota</taxon>
        <taxon>Metazoa</taxon>
        <taxon>Ecdysozoa</taxon>
        <taxon>Arthropoda</taxon>
        <taxon>Hexapoda</taxon>
        <taxon>Insecta</taxon>
        <taxon>Pterygota</taxon>
        <taxon>Neoptera</taxon>
        <taxon>Endopterygota</taxon>
        <taxon>Hymenoptera</taxon>
        <taxon>Apocrita</taxon>
        <taxon>Aculeata</taxon>
        <taxon>Apoidea</taxon>
        <taxon>Anthophila</taxon>
        <taxon>Apidae</taxon>
        <taxon>Tetragonisca</taxon>
    </lineage>
</organism>
<dbReference type="EMBL" id="JAWNGG020000255">
    <property type="protein sequence ID" value="KAK9295531.1"/>
    <property type="molecule type" value="Genomic_DNA"/>
</dbReference>
<feature type="chain" id="PRO_5043486192" description="Lysosome-associated membrane glycoprotein 5" evidence="22">
    <location>
        <begin position="26"/>
        <end position="793"/>
    </location>
</feature>
<name>A0AAW0ZDP5_9HYME</name>
<keyword evidence="7 22" id="KW-0732">Signal</keyword>